<keyword evidence="2" id="KW-0436">Ligase</keyword>
<protein>
    <submittedName>
        <fullName evidence="2">Valine--tRNA ligase</fullName>
    </submittedName>
</protein>
<comment type="caution">
    <text evidence="2">The sequence shown here is derived from an EMBL/GenBank/DDBJ whole genome shotgun (WGS) entry which is preliminary data.</text>
</comment>
<keyword evidence="3" id="KW-1185">Reference proteome</keyword>
<dbReference type="Proteomes" id="UP000325081">
    <property type="component" value="Unassembled WGS sequence"/>
</dbReference>
<dbReference type="AlphaFoldDB" id="A0A5A7PRJ0"/>
<evidence type="ECO:0000313" key="2">
    <source>
        <dbReference type="EMBL" id="GER35374.1"/>
    </source>
</evidence>
<feature type="region of interest" description="Disordered" evidence="1">
    <location>
        <begin position="138"/>
        <end position="173"/>
    </location>
</feature>
<proteinExistence type="predicted"/>
<dbReference type="OrthoDB" id="512787at2759"/>
<sequence length="173" mass="19223">MHFSAQLNEYQIHHTSEWRIENARDAPLDREKKWRKTSDIETDRRLSRLVSWRTAHFTLQLKLTRDGRTENLGRREKGITEPRRPVLLCTVAGTAVVVISRAGQNQSSQIIVQNPSPNQHICCSLVAHRSSSASSHLQHAGLAVPASSPPAPSFRQPASCSAAAVRDRDSGNS</sequence>
<accession>A0A5A7PRJ0</accession>
<organism evidence="2 3">
    <name type="scientific">Striga asiatica</name>
    <name type="common">Asiatic witchweed</name>
    <name type="synonym">Buchnera asiatica</name>
    <dbReference type="NCBI Taxonomy" id="4170"/>
    <lineage>
        <taxon>Eukaryota</taxon>
        <taxon>Viridiplantae</taxon>
        <taxon>Streptophyta</taxon>
        <taxon>Embryophyta</taxon>
        <taxon>Tracheophyta</taxon>
        <taxon>Spermatophyta</taxon>
        <taxon>Magnoliopsida</taxon>
        <taxon>eudicotyledons</taxon>
        <taxon>Gunneridae</taxon>
        <taxon>Pentapetalae</taxon>
        <taxon>asterids</taxon>
        <taxon>lamiids</taxon>
        <taxon>Lamiales</taxon>
        <taxon>Orobanchaceae</taxon>
        <taxon>Buchnereae</taxon>
        <taxon>Striga</taxon>
    </lineage>
</organism>
<gene>
    <name evidence="2" type="ORF">STAS_11648</name>
</gene>
<dbReference type="EMBL" id="BKCP01004961">
    <property type="protein sequence ID" value="GER35374.1"/>
    <property type="molecule type" value="Genomic_DNA"/>
</dbReference>
<evidence type="ECO:0000256" key="1">
    <source>
        <dbReference type="SAM" id="MobiDB-lite"/>
    </source>
</evidence>
<dbReference type="GO" id="GO:0016874">
    <property type="term" value="F:ligase activity"/>
    <property type="evidence" value="ECO:0007669"/>
    <property type="project" value="UniProtKB-KW"/>
</dbReference>
<evidence type="ECO:0000313" key="3">
    <source>
        <dbReference type="Proteomes" id="UP000325081"/>
    </source>
</evidence>
<reference evidence="3" key="1">
    <citation type="journal article" date="2019" name="Curr. Biol.">
        <title>Genome Sequence of Striga asiatica Provides Insight into the Evolution of Plant Parasitism.</title>
        <authorList>
            <person name="Yoshida S."/>
            <person name="Kim S."/>
            <person name="Wafula E.K."/>
            <person name="Tanskanen J."/>
            <person name="Kim Y.M."/>
            <person name="Honaas L."/>
            <person name="Yang Z."/>
            <person name="Spallek T."/>
            <person name="Conn C.E."/>
            <person name="Ichihashi Y."/>
            <person name="Cheong K."/>
            <person name="Cui S."/>
            <person name="Der J.P."/>
            <person name="Gundlach H."/>
            <person name="Jiao Y."/>
            <person name="Hori C."/>
            <person name="Ishida J.K."/>
            <person name="Kasahara H."/>
            <person name="Kiba T."/>
            <person name="Kim M.S."/>
            <person name="Koo N."/>
            <person name="Laohavisit A."/>
            <person name="Lee Y.H."/>
            <person name="Lumba S."/>
            <person name="McCourt P."/>
            <person name="Mortimer J.C."/>
            <person name="Mutuku J.M."/>
            <person name="Nomura T."/>
            <person name="Sasaki-Sekimoto Y."/>
            <person name="Seto Y."/>
            <person name="Wang Y."/>
            <person name="Wakatake T."/>
            <person name="Sakakibara H."/>
            <person name="Demura T."/>
            <person name="Yamaguchi S."/>
            <person name="Yoneyama K."/>
            <person name="Manabe R.I."/>
            <person name="Nelson D.C."/>
            <person name="Schulman A.H."/>
            <person name="Timko M.P."/>
            <person name="dePamphilis C.W."/>
            <person name="Choi D."/>
            <person name="Shirasu K."/>
        </authorList>
    </citation>
    <scope>NUCLEOTIDE SEQUENCE [LARGE SCALE GENOMIC DNA]</scope>
    <source>
        <strain evidence="3">cv. UVA1</strain>
    </source>
</reference>
<name>A0A5A7PRJ0_STRAF</name>